<dbReference type="Proteomes" id="UP001491310">
    <property type="component" value="Unassembled WGS sequence"/>
</dbReference>
<keyword evidence="3" id="KW-1185">Reference proteome</keyword>
<comment type="caution">
    <text evidence="2">The sequence shown here is derived from an EMBL/GenBank/DDBJ whole genome shotgun (WGS) entry which is preliminary data.</text>
</comment>
<name>A0ABR2YMI9_9CHLO</name>
<sequence>MAQPPPGYPGGGYPPGQGPPGYPGGTAPTAPTGDKGLMSDIMHGMSGQHNYPQGGQYPPQGYYPGQGGYPPQPGYGPPGYPPQQGGGYPPQGGYAPPGGYPPQGQPYYPPHLAMGAGTRHQATTLRRSSPTAAMAASEQLHWEASAVLSWGRCWVDIMVAATRAVMVE</sequence>
<feature type="compositionally biased region" description="Pro residues" evidence="1">
    <location>
        <begin position="70"/>
        <end position="81"/>
    </location>
</feature>
<organism evidence="2 3">
    <name type="scientific">Coccomyxa subellipsoidea</name>
    <dbReference type="NCBI Taxonomy" id="248742"/>
    <lineage>
        <taxon>Eukaryota</taxon>
        <taxon>Viridiplantae</taxon>
        <taxon>Chlorophyta</taxon>
        <taxon>core chlorophytes</taxon>
        <taxon>Trebouxiophyceae</taxon>
        <taxon>Trebouxiophyceae incertae sedis</taxon>
        <taxon>Coccomyxaceae</taxon>
        <taxon>Coccomyxa</taxon>
    </lineage>
</organism>
<accession>A0ABR2YMI9</accession>
<proteinExistence type="predicted"/>
<evidence type="ECO:0008006" key="4">
    <source>
        <dbReference type="Google" id="ProtNLM"/>
    </source>
</evidence>
<gene>
    <name evidence="2" type="ORF">WJX75_007745</name>
</gene>
<protein>
    <recommendedName>
        <fullName evidence="4">Rhodopsin</fullName>
    </recommendedName>
</protein>
<evidence type="ECO:0000313" key="2">
    <source>
        <dbReference type="EMBL" id="KAK9907657.1"/>
    </source>
</evidence>
<dbReference type="EMBL" id="JALJOT010000009">
    <property type="protein sequence ID" value="KAK9907657.1"/>
    <property type="molecule type" value="Genomic_DNA"/>
</dbReference>
<reference evidence="2 3" key="1">
    <citation type="journal article" date="2024" name="Nat. Commun.">
        <title>Phylogenomics reveals the evolutionary origins of lichenization in chlorophyte algae.</title>
        <authorList>
            <person name="Puginier C."/>
            <person name="Libourel C."/>
            <person name="Otte J."/>
            <person name="Skaloud P."/>
            <person name="Haon M."/>
            <person name="Grisel S."/>
            <person name="Petersen M."/>
            <person name="Berrin J.G."/>
            <person name="Delaux P.M."/>
            <person name="Dal Grande F."/>
            <person name="Keller J."/>
        </authorList>
    </citation>
    <scope>NUCLEOTIDE SEQUENCE [LARGE SCALE GENOMIC DNA]</scope>
    <source>
        <strain evidence="2 3">SAG 216-7</strain>
    </source>
</reference>
<feature type="compositionally biased region" description="Low complexity" evidence="1">
    <location>
        <begin position="51"/>
        <end position="63"/>
    </location>
</feature>
<evidence type="ECO:0000313" key="3">
    <source>
        <dbReference type="Proteomes" id="UP001491310"/>
    </source>
</evidence>
<feature type="region of interest" description="Disordered" evidence="1">
    <location>
        <begin position="1"/>
        <end position="99"/>
    </location>
</feature>
<evidence type="ECO:0000256" key="1">
    <source>
        <dbReference type="SAM" id="MobiDB-lite"/>
    </source>
</evidence>